<dbReference type="InterPro" id="IPR002625">
    <property type="entry name" value="Smr_dom"/>
</dbReference>
<feature type="domain" description="Smr" evidence="1">
    <location>
        <begin position="106"/>
        <end position="166"/>
    </location>
</feature>
<accession>A0A1W1ZWZ9</accession>
<proteinExistence type="predicted"/>
<dbReference type="AlphaFoldDB" id="A0A1W1ZWZ9"/>
<evidence type="ECO:0000259" key="1">
    <source>
        <dbReference type="PROSITE" id="PS50828"/>
    </source>
</evidence>
<name>A0A1W1ZWZ9_9FLAO</name>
<dbReference type="InterPro" id="IPR036063">
    <property type="entry name" value="Smr_dom_sf"/>
</dbReference>
<dbReference type="PROSITE" id="PS50828">
    <property type="entry name" value="SMR"/>
    <property type="match status" value="1"/>
</dbReference>
<dbReference type="EMBL" id="FWXS01000003">
    <property type="protein sequence ID" value="SMC52661.1"/>
    <property type="molecule type" value="Genomic_DNA"/>
</dbReference>
<dbReference type="Pfam" id="PF01713">
    <property type="entry name" value="Smr"/>
    <property type="match status" value="1"/>
</dbReference>
<dbReference type="Gene3D" id="3.30.1370.110">
    <property type="match status" value="1"/>
</dbReference>
<sequence length="166" mass="19006">MAVFKVGDKIKIIDDDQTGTVIKVSKQGVSILNEHGFEETFSASELILNQELLINDFNPKPETKPIKSKPHQSDAPKEIDLHIGHLVDYPSGLSNYEMLQIQLNKVKYEIDSARTDKRNRIIFIHGHGSGKLREELYKLLEAQSRLEYYDASFQKYKLGATEVRLF</sequence>
<organism evidence="2 3">
    <name type="scientific">Moheibacter sediminis</name>
    <dbReference type="NCBI Taxonomy" id="1434700"/>
    <lineage>
        <taxon>Bacteria</taxon>
        <taxon>Pseudomonadati</taxon>
        <taxon>Bacteroidota</taxon>
        <taxon>Flavobacteriia</taxon>
        <taxon>Flavobacteriales</taxon>
        <taxon>Weeksellaceae</taxon>
        <taxon>Moheibacter</taxon>
    </lineage>
</organism>
<gene>
    <name evidence="2" type="ORF">SAMN06296427_103281</name>
</gene>
<evidence type="ECO:0000313" key="2">
    <source>
        <dbReference type="EMBL" id="SMC52661.1"/>
    </source>
</evidence>
<dbReference type="Proteomes" id="UP000192393">
    <property type="component" value="Unassembled WGS sequence"/>
</dbReference>
<dbReference type="OrthoDB" id="1524810at2"/>
<protein>
    <recommendedName>
        <fullName evidence="1">Smr domain-containing protein</fullName>
    </recommendedName>
</protein>
<dbReference type="STRING" id="1434700.SAMN06296427_103281"/>
<keyword evidence="3" id="KW-1185">Reference proteome</keyword>
<evidence type="ECO:0000313" key="3">
    <source>
        <dbReference type="Proteomes" id="UP000192393"/>
    </source>
</evidence>
<reference evidence="2 3" key="1">
    <citation type="submission" date="2017-04" db="EMBL/GenBank/DDBJ databases">
        <authorList>
            <person name="Afonso C.L."/>
            <person name="Miller P.J."/>
            <person name="Scott M.A."/>
            <person name="Spackman E."/>
            <person name="Goraichik I."/>
            <person name="Dimitrov K.M."/>
            <person name="Suarez D.L."/>
            <person name="Swayne D.E."/>
        </authorList>
    </citation>
    <scope>NUCLEOTIDE SEQUENCE [LARGE SCALE GENOMIC DNA]</scope>
    <source>
        <strain evidence="2 3">CGMCC 1.12708</strain>
    </source>
</reference>